<dbReference type="Pfam" id="PF16010">
    <property type="entry name" value="CDH-cyt"/>
    <property type="match status" value="1"/>
</dbReference>
<organism evidence="3 4">
    <name type="scientific">Aspergillus saccharolyticus JOP 1030-1</name>
    <dbReference type="NCBI Taxonomy" id="1450539"/>
    <lineage>
        <taxon>Eukaryota</taxon>
        <taxon>Fungi</taxon>
        <taxon>Dikarya</taxon>
        <taxon>Ascomycota</taxon>
        <taxon>Pezizomycotina</taxon>
        <taxon>Eurotiomycetes</taxon>
        <taxon>Eurotiomycetidae</taxon>
        <taxon>Eurotiales</taxon>
        <taxon>Aspergillaceae</taxon>
        <taxon>Aspergillus</taxon>
        <taxon>Aspergillus subgen. Circumdati</taxon>
    </lineage>
</organism>
<dbReference type="AlphaFoldDB" id="A0A319AH92"/>
<dbReference type="InterPro" id="IPR015920">
    <property type="entry name" value="Cellobiose_DH-like_cyt"/>
</dbReference>
<evidence type="ECO:0000256" key="1">
    <source>
        <dbReference type="SAM" id="SignalP"/>
    </source>
</evidence>
<keyword evidence="4" id="KW-1185">Reference proteome</keyword>
<protein>
    <submittedName>
        <fullName evidence="3">CBD9-like protein</fullName>
    </submittedName>
</protein>
<dbReference type="PANTHER" id="PTHR47797">
    <property type="entry name" value="DEHYDROGENASE, PUTATIVE (AFU_ORTHOLOGUE AFUA_8G05805)-RELATED"/>
    <property type="match status" value="1"/>
</dbReference>
<dbReference type="GeneID" id="37079748"/>
<dbReference type="STRING" id="1450539.A0A319AH92"/>
<gene>
    <name evidence="3" type="ORF">BP01DRAFT_397892</name>
</gene>
<dbReference type="SUPFAM" id="SSF49344">
    <property type="entry name" value="CBD9-like"/>
    <property type="match status" value="1"/>
</dbReference>
<sequence>MHTTQYLSALLLSLPLATTTTTTTTTIPPTTTTTTVQTYSPAQEPSLTYSITIPNTTTTTTGGPIYLRISAPTTLQWASLGQGANMSTANIFLVWVGADKSNITLSPRSGGTGEPTYNPRAEVTLLNGSGVVGGRMIADMRCDNCLGSWGDIPAAGGGGAANGSSGEGGFVMDPEGNNTSWFWAFKKGPELDDSDVNADLGMHDEKGEMEWDLSRARFDVPAAGGLEGWFNPFV</sequence>
<evidence type="ECO:0000259" key="2">
    <source>
        <dbReference type="Pfam" id="PF16010"/>
    </source>
</evidence>
<feature type="signal peptide" evidence="1">
    <location>
        <begin position="1"/>
        <end position="19"/>
    </location>
</feature>
<evidence type="ECO:0000313" key="4">
    <source>
        <dbReference type="Proteomes" id="UP000248349"/>
    </source>
</evidence>
<keyword evidence="1" id="KW-0732">Signal</keyword>
<name>A0A319AH92_9EURO</name>
<dbReference type="CDD" id="cd09630">
    <property type="entry name" value="CDH_like_cytochrome"/>
    <property type="match status" value="1"/>
</dbReference>
<dbReference type="OrthoDB" id="19261at2759"/>
<feature type="domain" description="Cellobiose dehydrogenase-like cytochrome" evidence="2">
    <location>
        <begin position="32"/>
        <end position="217"/>
    </location>
</feature>
<feature type="chain" id="PRO_5016349873" evidence="1">
    <location>
        <begin position="20"/>
        <end position="234"/>
    </location>
</feature>
<dbReference type="Gene3D" id="2.60.40.1210">
    <property type="entry name" value="Cellobiose dehydrogenase, cytochrome domain"/>
    <property type="match status" value="1"/>
</dbReference>
<evidence type="ECO:0000313" key="3">
    <source>
        <dbReference type="EMBL" id="PYH45982.1"/>
    </source>
</evidence>
<dbReference type="PANTHER" id="PTHR47797:SF1">
    <property type="entry name" value="CYTOCHROME B561 DOMAIN-CONTAINING PROTEIN-RELATED"/>
    <property type="match status" value="1"/>
</dbReference>
<dbReference type="EMBL" id="KZ821229">
    <property type="protein sequence ID" value="PYH45982.1"/>
    <property type="molecule type" value="Genomic_DNA"/>
</dbReference>
<reference evidence="3 4" key="1">
    <citation type="submission" date="2016-12" db="EMBL/GenBank/DDBJ databases">
        <title>The genomes of Aspergillus section Nigri reveals drivers in fungal speciation.</title>
        <authorList>
            <consortium name="DOE Joint Genome Institute"/>
            <person name="Vesth T.C."/>
            <person name="Nybo J."/>
            <person name="Theobald S."/>
            <person name="Brandl J."/>
            <person name="Frisvad J.C."/>
            <person name="Nielsen K.F."/>
            <person name="Lyhne E.K."/>
            <person name="Kogle M.E."/>
            <person name="Kuo A."/>
            <person name="Riley R."/>
            <person name="Clum A."/>
            <person name="Nolan M."/>
            <person name="Lipzen A."/>
            <person name="Salamov A."/>
            <person name="Henrissat B."/>
            <person name="Wiebenga A."/>
            <person name="De Vries R.P."/>
            <person name="Grigoriev I.V."/>
            <person name="Mortensen U.H."/>
            <person name="Andersen M.R."/>
            <person name="Baker S.E."/>
        </authorList>
    </citation>
    <scope>NUCLEOTIDE SEQUENCE [LARGE SCALE GENOMIC DNA]</scope>
    <source>
        <strain evidence="3 4">JOP 1030-1</strain>
    </source>
</reference>
<dbReference type="RefSeq" id="XP_025431964.1">
    <property type="nucleotide sequence ID" value="XM_025578519.1"/>
</dbReference>
<accession>A0A319AH92</accession>
<dbReference type="Proteomes" id="UP000248349">
    <property type="component" value="Unassembled WGS sequence"/>
</dbReference>
<proteinExistence type="predicted"/>